<evidence type="ECO:0000313" key="4">
    <source>
        <dbReference type="Proteomes" id="UP000029079"/>
    </source>
</evidence>
<dbReference type="InterPro" id="IPR006037">
    <property type="entry name" value="RCK_C"/>
</dbReference>
<dbReference type="GO" id="GO:0006813">
    <property type="term" value="P:potassium ion transport"/>
    <property type="evidence" value="ECO:0007669"/>
    <property type="project" value="InterPro"/>
</dbReference>
<dbReference type="PROSITE" id="PS51202">
    <property type="entry name" value="RCK_C"/>
    <property type="match status" value="1"/>
</dbReference>
<evidence type="ECO:0000259" key="2">
    <source>
        <dbReference type="PROSITE" id="PS51202"/>
    </source>
</evidence>
<dbReference type="PATRIC" id="fig|759620.7.peg.1287"/>
<keyword evidence="4" id="KW-1185">Reference proteome</keyword>
<dbReference type="KEGG" id="wct:WS74_1338"/>
<dbReference type="Gene3D" id="3.40.50.720">
    <property type="entry name" value="NAD(P)-binding Rossmann-like Domain"/>
    <property type="match status" value="1"/>
</dbReference>
<evidence type="ECO:0000313" key="3">
    <source>
        <dbReference type="EMBL" id="AIM63587.1"/>
    </source>
</evidence>
<dbReference type="Pfam" id="PF02254">
    <property type="entry name" value="TrkA_N"/>
    <property type="match status" value="1"/>
</dbReference>
<dbReference type="PANTHER" id="PTHR43833:SF7">
    <property type="entry name" value="KTR SYSTEM POTASSIUM UPTAKE PROTEIN C"/>
    <property type="match status" value="1"/>
</dbReference>
<reference evidence="4" key="2">
    <citation type="submission" date="2014-08" db="EMBL/GenBank/DDBJ databases">
        <title>Complete genome of Weissella ceti strain WS74 isolated from diseased rainbow trout in Brazil.</title>
        <authorList>
            <person name="Figueiredo H.C.P."/>
            <person name="Leal C.A.G."/>
            <person name="Pereira F.L."/>
            <person name="Soares S.C."/>
            <person name="Dorella F.A."/>
            <person name="Carvalho A.F."/>
            <person name="Azevedo V.A.C."/>
        </authorList>
    </citation>
    <scope>NUCLEOTIDE SEQUENCE [LARGE SCALE GENOMIC DNA]</scope>
    <source>
        <strain evidence="4">WS74</strain>
    </source>
</reference>
<dbReference type="InterPro" id="IPR036291">
    <property type="entry name" value="NAD(P)-bd_dom_sf"/>
</dbReference>
<dbReference type="PANTHER" id="PTHR43833">
    <property type="entry name" value="POTASSIUM CHANNEL PROTEIN 2-RELATED-RELATED"/>
    <property type="match status" value="1"/>
</dbReference>
<dbReference type="EMBL" id="CP009223">
    <property type="protein sequence ID" value="AIM63587.1"/>
    <property type="molecule type" value="Genomic_DNA"/>
</dbReference>
<feature type="domain" description="RCK N-terminal" evidence="1">
    <location>
        <begin position="2"/>
        <end position="118"/>
    </location>
</feature>
<dbReference type="Proteomes" id="UP000029079">
    <property type="component" value="Chromosome"/>
</dbReference>
<dbReference type="Gene3D" id="3.30.70.1450">
    <property type="entry name" value="Regulator of K+ conductance, C-terminal domain"/>
    <property type="match status" value="1"/>
</dbReference>
<gene>
    <name evidence="3" type="ORF">WS74_1338</name>
</gene>
<dbReference type="OrthoDB" id="9776294at2"/>
<dbReference type="RefSeq" id="WP_009765209.1">
    <property type="nucleotide sequence ID" value="NZ_CP009223.1"/>
</dbReference>
<accession>A0A075U0Y3</accession>
<name>A0A075U0Y3_9LACO</name>
<sequence>MQQTYAIIGLGRFGSSLLESLMDAGQEVLAIDKDPDTVEDYMDVATHAVIANAQEEDALKDLDLPSFDHVIVCIGHNQQASILTTILLKDLDCKDVIAKAETKLHARVLEKVGADLVVRPELEMAERLAENLMAPNLVSYIELGDGYSIAEIKVANLKYSNKSIAELHLDHQDGLHAVALKSKDQVLTEPASDARVQIGDVLTVIGKTIDVQAFEDSVAVEK</sequence>
<dbReference type="InterPro" id="IPR003148">
    <property type="entry name" value="RCK_N"/>
</dbReference>
<dbReference type="KEGG" id="wci:WS105_1333"/>
<dbReference type="PROSITE" id="PS51201">
    <property type="entry name" value="RCK_N"/>
    <property type="match status" value="1"/>
</dbReference>
<protein>
    <submittedName>
        <fullName evidence="3">KtrA</fullName>
    </submittedName>
</protein>
<dbReference type="InterPro" id="IPR036721">
    <property type="entry name" value="RCK_C_sf"/>
</dbReference>
<dbReference type="STRING" id="759620.WS105_1333"/>
<dbReference type="SUPFAM" id="SSF116726">
    <property type="entry name" value="TrkA C-terminal domain-like"/>
    <property type="match status" value="1"/>
</dbReference>
<proteinExistence type="predicted"/>
<dbReference type="KEGG" id="wce:WS08_1267"/>
<dbReference type="GO" id="GO:0008324">
    <property type="term" value="F:monoatomic cation transmembrane transporter activity"/>
    <property type="evidence" value="ECO:0007669"/>
    <property type="project" value="InterPro"/>
</dbReference>
<dbReference type="SUPFAM" id="SSF51735">
    <property type="entry name" value="NAD(P)-binding Rossmann-fold domains"/>
    <property type="match status" value="1"/>
</dbReference>
<evidence type="ECO:0000259" key="1">
    <source>
        <dbReference type="PROSITE" id="PS51201"/>
    </source>
</evidence>
<organism evidence="3 4">
    <name type="scientific">Weissella ceti</name>
    <dbReference type="NCBI Taxonomy" id="759620"/>
    <lineage>
        <taxon>Bacteria</taxon>
        <taxon>Bacillati</taxon>
        <taxon>Bacillota</taxon>
        <taxon>Bacilli</taxon>
        <taxon>Lactobacillales</taxon>
        <taxon>Lactobacillaceae</taxon>
        <taxon>Weissella</taxon>
    </lineage>
</organism>
<dbReference type="AlphaFoldDB" id="A0A075U0Y3"/>
<reference evidence="3 4" key="1">
    <citation type="journal article" date="2014" name="Genome Announc.">
        <title>Complete Genome Sequences of Fish Pathogenic Weissella ceti Strains WS74 and WS105.</title>
        <authorList>
            <person name="Figueiredo H.C."/>
            <person name="Leal C.A."/>
            <person name="Dorella F.A."/>
            <person name="Carvalho A.F."/>
            <person name="Soares S.C."/>
            <person name="Pereira F.L."/>
            <person name="Azevedo V.A."/>
        </authorList>
    </citation>
    <scope>NUCLEOTIDE SEQUENCE [LARGE SCALE GENOMIC DNA]</scope>
    <source>
        <strain evidence="3 4">WS74</strain>
    </source>
</reference>
<feature type="domain" description="RCK C-terminal" evidence="2">
    <location>
        <begin position="135"/>
        <end position="220"/>
    </location>
</feature>
<dbReference type="InterPro" id="IPR050721">
    <property type="entry name" value="Trk_Ktr_HKT_K-transport"/>
</dbReference>